<dbReference type="InterPro" id="IPR013785">
    <property type="entry name" value="Aldolase_TIM"/>
</dbReference>
<comment type="function">
    <text evidence="13">Catalyzes the conversion of dethiobiotin (DTB) to biotin by the insertion of a sulfur atom into dethiobiotin via a radical-based mechanism.</text>
</comment>
<dbReference type="GO" id="GO:0004076">
    <property type="term" value="F:biotin synthase activity"/>
    <property type="evidence" value="ECO:0007669"/>
    <property type="project" value="UniProtKB-UniRule"/>
</dbReference>
<reference evidence="16 17" key="1">
    <citation type="journal article" date="2017" name="Genome Announc.">
        <title>Complete Genome Sequences of Two Acetylene-Fermenting Pelobacter acetylenicus Strains.</title>
        <authorList>
            <person name="Sutton J.M."/>
            <person name="Baesman S.M."/>
            <person name="Fierst J.L."/>
            <person name="Poret-Peterson A.T."/>
            <person name="Oremland R.S."/>
            <person name="Dunlap D.S."/>
            <person name="Akob D.M."/>
        </authorList>
    </citation>
    <scope>NUCLEOTIDE SEQUENCE [LARGE SCALE GENOMIC DNA]</scope>
    <source>
        <strain evidence="16 17">DSM 3247</strain>
    </source>
</reference>
<protein>
    <recommendedName>
        <fullName evidence="3 13">Biotin synthase</fullName>
        <ecNumber evidence="3 13">2.8.1.6</ecNumber>
    </recommendedName>
</protein>
<feature type="binding site" evidence="13 14">
    <location>
        <position position="143"/>
    </location>
    <ligand>
        <name>[2Fe-2S] cluster</name>
        <dbReference type="ChEBI" id="CHEBI:190135"/>
    </ligand>
</feature>
<proteinExistence type="inferred from homology"/>
<dbReference type="Pfam" id="PF04055">
    <property type="entry name" value="Radical_SAM"/>
    <property type="match status" value="1"/>
</dbReference>
<dbReference type="SMART" id="SM00729">
    <property type="entry name" value="Elp3"/>
    <property type="match status" value="1"/>
</dbReference>
<feature type="domain" description="Radical SAM core" evidence="15">
    <location>
        <begin position="48"/>
        <end position="278"/>
    </location>
</feature>
<dbReference type="EMBL" id="CP015518">
    <property type="protein sequence ID" value="APG25652.1"/>
    <property type="molecule type" value="Genomic_DNA"/>
</dbReference>
<keyword evidence="5 13" id="KW-0808">Transferase</keyword>
<dbReference type="Pfam" id="PF06968">
    <property type="entry name" value="BATS"/>
    <property type="match status" value="1"/>
</dbReference>
<evidence type="ECO:0000256" key="1">
    <source>
        <dbReference type="ARBA" id="ARBA00004942"/>
    </source>
</evidence>
<evidence type="ECO:0000313" key="16">
    <source>
        <dbReference type="EMBL" id="APG25652.1"/>
    </source>
</evidence>
<dbReference type="Gene3D" id="3.20.20.70">
    <property type="entry name" value="Aldolase class I"/>
    <property type="match status" value="1"/>
</dbReference>
<feature type="binding site" evidence="13 14">
    <location>
        <position position="66"/>
    </location>
    <ligand>
        <name>[4Fe-4S] cluster</name>
        <dbReference type="ChEBI" id="CHEBI:49883"/>
        <note>4Fe-4S-S-AdoMet</note>
    </ligand>
</feature>
<evidence type="ECO:0000256" key="12">
    <source>
        <dbReference type="ARBA" id="ARBA00051157"/>
    </source>
</evidence>
<evidence type="ECO:0000256" key="2">
    <source>
        <dbReference type="ARBA" id="ARBA00010765"/>
    </source>
</evidence>
<dbReference type="PANTHER" id="PTHR22976">
    <property type="entry name" value="BIOTIN SYNTHASE"/>
    <property type="match status" value="1"/>
</dbReference>
<feature type="binding site" evidence="13 14">
    <location>
        <position position="70"/>
    </location>
    <ligand>
        <name>[4Fe-4S] cluster</name>
        <dbReference type="ChEBI" id="CHEBI:49883"/>
        <note>4Fe-4S-S-AdoMet</note>
    </ligand>
</feature>
<comment type="pathway">
    <text evidence="1 13">Cofactor biosynthesis; biotin biosynthesis; biotin from 7,8-diaminononanoate: step 2/2.</text>
</comment>
<dbReference type="InterPro" id="IPR006638">
    <property type="entry name" value="Elp3/MiaA/NifB-like_rSAM"/>
</dbReference>
<dbReference type="InterPro" id="IPR010722">
    <property type="entry name" value="BATS_dom"/>
</dbReference>
<comment type="cofactor">
    <cofactor evidence="14">
        <name>[2Fe-2S] cluster</name>
        <dbReference type="ChEBI" id="CHEBI:190135"/>
    </cofactor>
    <text evidence="14">Binds 1 [2Fe-2S] cluster. The cluster is coordinated with 3 cysteines and 1 arginine.</text>
</comment>
<keyword evidence="8 13" id="KW-0479">Metal-binding</keyword>
<dbReference type="HAMAP" id="MF_01694">
    <property type="entry name" value="BioB"/>
    <property type="match status" value="1"/>
</dbReference>
<comment type="catalytic activity">
    <reaction evidence="12 13">
        <text>(4R,5S)-dethiobiotin + (sulfur carrier)-SH + 2 reduced [2Fe-2S]-[ferredoxin] + 2 S-adenosyl-L-methionine = (sulfur carrier)-H + biotin + 2 5'-deoxyadenosine + 2 L-methionine + 2 oxidized [2Fe-2S]-[ferredoxin]</text>
        <dbReference type="Rhea" id="RHEA:22060"/>
        <dbReference type="Rhea" id="RHEA-COMP:10000"/>
        <dbReference type="Rhea" id="RHEA-COMP:10001"/>
        <dbReference type="Rhea" id="RHEA-COMP:14737"/>
        <dbReference type="Rhea" id="RHEA-COMP:14739"/>
        <dbReference type="ChEBI" id="CHEBI:17319"/>
        <dbReference type="ChEBI" id="CHEBI:29917"/>
        <dbReference type="ChEBI" id="CHEBI:33737"/>
        <dbReference type="ChEBI" id="CHEBI:33738"/>
        <dbReference type="ChEBI" id="CHEBI:57586"/>
        <dbReference type="ChEBI" id="CHEBI:57844"/>
        <dbReference type="ChEBI" id="CHEBI:59789"/>
        <dbReference type="ChEBI" id="CHEBI:64428"/>
        <dbReference type="ChEBI" id="CHEBI:149473"/>
        <dbReference type="EC" id="2.8.1.6"/>
    </reaction>
</comment>
<evidence type="ECO:0000256" key="8">
    <source>
        <dbReference type="ARBA" id="ARBA00022723"/>
    </source>
</evidence>
<dbReference type="SFLD" id="SFLDG01278">
    <property type="entry name" value="biotin_synthase_like"/>
    <property type="match status" value="1"/>
</dbReference>
<dbReference type="EC" id="2.8.1.6" evidence="3 13"/>
<dbReference type="AlphaFoldDB" id="A0A1L3GI92"/>
<name>A0A1L3GI92_SYNAC</name>
<dbReference type="GO" id="GO:0051539">
    <property type="term" value="F:4 iron, 4 sulfur cluster binding"/>
    <property type="evidence" value="ECO:0007669"/>
    <property type="project" value="UniProtKB-KW"/>
</dbReference>
<dbReference type="GO" id="GO:0009102">
    <property type="term" value="P:biotin biosynthetic process"/>
    <property type="evidence" value="ECO:0007669"/>
    <property type="project" value="UniProtKB-UniRule"/>
</dbReference>
<dbReference type="PANTHER" id="PTHR22976:SF2">
    <property type="entry name" value="BIOTIN SYNTHASE, MITOCHONDRIAL"/>
    <property type="match status" value="1"/>
</dbReference>
<feature type="binding site" evidence="13 14">
    <location>
        <position position="203"/>
    </location>
    <ligand>
        <name>[2Fe-2S] cluster</name>
        <dbReference type="ChEBI" id="CHEBI:190135"/>
    </ligand>
</feature>
<dbReference type="SFLD" id="SFLDS00029">
    <property type="entry name" value="Radical_SAM"/>
    <property type="match status" value="1"/>
</dbReference>
<dbReference type="InterPro" id="IPR024177">
    <property type="entry name" value="Biotin_synthase"/>
</dbReference>
<evidence type="ECO:0000256" key="13">
    <source>
        <dbReference type="HAMAP-Rule" id="MF_01694"/>
    </source>
</evidence>
<evidence type="ECO:0000256" key="9">
    <source>
        <dbReference type="ARBA" id="ARBA00022756"/>
    </source>
</evidence>
<evidence type="ECO:0000256" key="6">
    <source>
        <dbReference type="ARBA" id="ARBA00022691"/>
    </source>
</evidence>
<dbReference type="STRING" id="29542.A6070_06025"/>
<evidence type="ECO:0000256" key="14">
    <source>
        <dbReference type="PIRSR" id="PIRSR001619-1"/>
    </source>
</evidence>
<comment type="cofactor">
    <cofactor evidence="13">
        <name>[2Fe-2S] cluster</name>
        <dbReference type="ChEBI" id="CHEBI:190135"/>
    </cofactor>
    <text evidence="13">Binds 1 [2Fe-2S] cluster. The cluster is coordinated with 3 cysteines and 1 arginine.</text>
</comment>
<comment type="subunit">
    <text evidence="13">Homodimer.</text>
</comment>
<dbReference type="InterPro" id="IPR058240">
    <property type="entry name" value="rSAM_sf"/>
</dbReference>
<dbReference type="SUPFAM" id="SSF102114">
    <property type="entry name" value="Radical SAM enzymes"/>
    <property type="match status" value="1"/>
</dbReference>
<dbReference type="SFLD" id="SFLDG01060">
    <property type="entry name" value="BATS_domain_containing"/>
    <property type="match status" value="1"/>
</dbReference>
<dbReference type="InterPro" id="IPR007197">
    <property type="entry name" value="rSAM"/>
</dbReference>
<keyword evidence="4 13" id="KW-0004">4Fe-4S</keyword>
<evidence type="ECO:0000256" key="10">
    <source>
        <dbReference type="ARBA" id="ARBA00023004"/>
    </source>
</evidence>
<evidence type="ECO:0000256" key="5">
    <source>
        <dbReference type="ARBA" id="ARBA00022679"/>
    </source>
</evidence>
<organism evidence="16 17">
    <name type="scientific">Syntrophotalea acetylenica</name>
    <name type="common">Pelobacter acetylenicus</name>
    <dbReference type="NCBI Taxonomy" id="29542"/>
    <lineage>
        <taxon>Bacteria</taxon>
        <taxon>Pseudomonadati</taxon>
        <taxon>Thermodesulfobacteriota</taxon>
        <taxon>Desulfuromonadia</taxon>
        <taxon>Desulfuromonadales</taxon>
        <taxon>Syntrophotaleaceae</taxon>
        <taxon>Syntrophotalea</taxon>
    </lineage>
</organism>
<dbReference type="PIRSF" id="PIRSF001619">
    <property type="entry name" value="Biotin_synth"/>
    <property type="match status" value="1"/>
</dbReference>
<evidence type="ECO:0000256" key="4">
    <source>
        <dbReference type="ARBA" id="ARBA00022485"/>
    </source>
</evidence>
<keyword evidence="11 13" id="KW-0411">Iron-sulfur</keyword>
<sequence>MPENIVAMVRRIADGGRLTAEEGRRILRAGGAELGWILAGAQQLRETFCGEGVGLCMILNAKSGQCSEDCRFCAQSAHYRTDAPVFPLQSAGRIVAEAQRADREGARCFGIVTSGARILPGAELESILEALREIRATTSLAPSASLGILDAATACALADAGCVTYHHNLETARSFFPRICTTHDYEEDLQTVRTAKQAGMKVCCGGLFGLGESPEQRLELGLTLRDLDVDSVPVNFLHPVSGTPLADTRPLPPMEALKIIALFRYLMPDRHLTVCGGRGRTLGDYQSWIFLAGASGMMVGDYLTTSGRRLSDDLRMVTDAELTYERC</sequence>
<dbReference type="NCBIfam" id="TIGR00433">
    <property type="entry name" value="bioB"/>
    <property type="match status" value="1"/>
</dbReference>
<comment type="cofactor">
    <cofactor evidence="13 14">
        <name>[4Fe-4S] cluster</name>
        <dbReference type="ChEBI" id="CHEBI:49883"/>
    </cofactor>
    <text evidence="13 14">Binds 1 [4Fe-4S] cluster. The cluster is coordinated with 3 cysteines and an exchangeable S-adenosyl-L-methionine.</text>
</comment>
<feature type="binding site" evidence="13 14">
    <location>
        <position position="73"/>
    </location>
    <ligand>
        <name>[4Fe-4S] cluster</name>
        <dbReference type="ChEBI" id="CHEBI:49883"/>
        <note>4Fe-4S-S-AdoMet</note>
    </ligand>
</feature>
<dbReference type="KEGG" id="pace:A6070_06025"/>
<evidence type="ECO:0000313" key="17">
    <source>
        <dbReference type="Proteomes" id="UP000182264"/>
    </source>
</evidence>
<evidence type="ECO:0000256" key="7">
    <source>
        <dbReference type="ARBA" id="ARBA00022714"/>
    </source>
</evidence>
<dbReference type="UniPathway" id="UPA00078">
    <property type="reaction ID" value="UER00162"/>
</dbReference>
<accession>A0A1L3GI92</accession>
<dbReference type="SMART" id="SM00876">
    <property type="entry name" value="BATS"/>
    <property type="match status" value="1"/>
</dbReference>
<keyword evidence="10 13" id="KW-0408">Iron</keyword>
<keyword evidence="6 13" id="KW-0949">S-adenosyl-L-methionine</keyword>
<dbReference type="CDD" id="cd01335">
    <property type="entry name" value="Radical_SAM"/>
    <property type="match status" value="1"/>
</dbReference>
<dbReference type="GO" id="GO:0051537">
    <property type="term" value="F:2 iron, 2 sulfur cluster binding"/>
    <property type="evidence" value="ECO:0007669"/>
    <property type="project" value="UniProtKB-KW"/>
</dbReference>
<dbReference type="OrthoDB" id="9786826at2"/>
<evidence type="ECO:0000256" key="3">
    <source>
        <dbReference type="ARBA" id="ARBA00012236"/>
    </source>
</evidence>
<keyword evidence="7 13" id="KW-0001">2Fe-2S</keyword>
<dbReference type="InterPro" id="IPR002684">
    <property type="entry name" value="Biotin_synth/BioAB"/>
</dbReference>
<dbReference type="Proteomes" id="UP000182264">
    <property type="component" value="Chromosome"/>
</dbReference>
<comment type="caution">
    <text evidence="13">Lacks conserved residue(s) required for the propagation of feature annotation.</text>
</comment>
<dbReference type="PROSITE" id="PS51918">
    <property type="entry name" value="RADICAL_SAM"/>
    <property type="match status" value="1"/>
</dbReference>
<dbReference type="GO" id="GO:0005506">
    <property type="term" value="F:iron ion binding"/>
    <property type="evidence" value="ECO:0007669"/>
    <property type="project" value="UniProtKB-UniRule"/>
</dbReference>
<comment type="similarity">
    <text evidence="2 13">Belongs to the radical SAM superfamily. Biotin synthase family.</text>
</comment>
<gene>
    <name evidence="13" type="primary">bioB</name>
    <name evidence="16" type="ORF">A7E75_11990</name>
</gene>
<keyword evidence="9 13" id="KW-0093">Biotin biosynthesis</keyword>
<dbReference type="RefSeq" id="WP_072287492.1">
    <property type="nucleotide sequence ID" value="NZ_CP015455.1"/>
</dbReference>
<evidence type="ECO:0000259" key="15">
    <source>
        <dbReference type="PROSITE" id="PS51918"/>
    </source>
</evidence>
<keyword evidence="17" id="KW-1185">Reference proteome</keyword>
<evidence type="ECO:0000256" key="11">
    <source>
        <dbReference type="ARBA" id="ARBA00023014"/>
    </source>
</evidence>